<evidence type="ECO:0000256" key="2">
    <source>
        <dbReference type="ARBA" id="ARBA00048267"/>
    </source>
</evidence>
<reference evidence="9" key="2">
    <citation type="submission" date="2022-05" db="EMBL/GenBank/DDBJ databases">
        <authorList>
            <person name="Kim J.-S."/>
            <person name="Lee K."/>
            <person name="Suh M."/>
            <person name="Eom M."/>
            <person name="Kim J.-S."/>
            <person name="Kim D.-S."/>
            <person name="Ko S.-H."/>
            <person name="Shin Y."/>
            <person name="Lee J.-S."/>
        </authorList>
    </citation>
    <scope>NUCLEOTIDE SEQUENCE</scope>
    <source>
        <strain evidence="9">N237</strain>
    </source>
</reference>
<keyword evidence="1 3" id="KW-0378">Hydrolase</keyword>
<dbReference type="PANTHER" id="PTHR42872:SF3">
    <property type="entry name" value="PROTEIN-GLUTAMATE METHYLESTERASE_PROTEIN-GLUTAMINE GLUTAMINASE 1"/>
    <property type="match status" value="1"/>
</dbReference>
<gene>
    <name evidence="3" type="primary">cheB</name>
    <name evidence="9" type="ORF">M6D93_06170</name>
</gene>
<feature type="active site" evidence="3 4">
    <location>
        <position position="221"/>
    </location>
</feature>
<feature type="domain" description="Response regulatory" evidence="7">
    <location>
        <begin position="5"/>
        <end position="123"/>
    </location>
</feature>
<comment type="similarity">
    <text evidence="3">Belongs to the CheB family.</text>
</comment>
<keyword evidence="3 5" id="KW-0597">Phosphoprotein</keyword>
<evidence type="ECO:0000256" key="4">
    <source>
        <dbReference type="PROSITE-ProRule" id="PRU00050"/>
    </source>
</evidence>
<dbReference type="SUPFAM" id="SSF52172">
    <property type="entry name" value="CheY-like"/>
    <property type="match status" value="1"/>
</dbReference>
<dbReference type="Pfam" id="PF00072">
    <property type="entry name" value="Response_reg"/>
    <property type="match status" value="1"/>
</dbReference>
<feature type="region of interest" description="Disordered" evidence="6">
    <location>
        <begin position="174"/>
        <end position="210"/>
    </location>
</feature>
<name>A0ABY4R3K3_9ACTN</name>
<dbReference type="PROSITE" id="PS50110">
    <property type="entry name" value="RESPONSE_REGULATORY"/>
    <property type="match status" value="1"/>
</dbReference>
<organism evidence="9 10">
    <name type="scientific">Jatrophihabitans telluris</name>
    <dbReference type="NCBI Taxonomy" id="2038343"/>
    <lineage>
        <taxon>Bacteria</taxon>
        <taxon>Bacillati</taxon>
        <taxon>Actinomycetota</taxon>
        <taxon>Actinomycetes</taxon>
        <taxon>Jatrophihabitantales</taxon>
        <taxon>Jatrophihabitantaceae</taxon>
        <taxon>Jatrophihabitans</taxon>
    </lineage>
</organism>
<feature type="modified residue" description="4-aspartylphosphate" evidence="3 5">
    <location>
        <position position="56"/>
    </location>
</feature>
<dbReference type="SMART" id="SM00448">
    <property type="entry name" value="REC"/>
    <property type="match status" value="1"/>
</dbReference>
<reference evidence="9" key="1">
    <citation type="journal article" date="2018" name="Int. J. Syst. Evol. Microbiol.">
        <title>Jatrophihabitans telluris sp. nov., isolated from sediment soil of lava forest wetlands and the emended description of the genus Jatrophihabitans.</title>
        <authorList>
            <person name="Lee K.C."/>
            <person name="Suh M.K."/>
            <person name="Eom M.K."/>
            <person name="Kim K.K."/>
            <person name="Kim J.S."/>
            <person name="Kim D.S."/>
            <person name="Ko S.H."/>
            <person name="Shin Y.K."/>
            <person name="Lee J.S."/>
        </authorList>
    </citation>
    <scope>NUCLEOTIDE SEQUENCE</scope>
    <source>
        <strain evidence="9">N237</strain>
    </source>
</reference>
<feature type="active site" evidence="3 4">
    <location>
        <position position="248"/>
    </location>
</feature>
<dbReference type="EC" id="3.1.1.61" evidence="3"/>
<evidence type="ECO:0000256" key="6">
    <source>
        <dbReference type="SAM" id="MobiDB-lite"/>
    </source>
</evidence>
<dbReference type="CDD" id="cd16432">
    <property type="entry name" value="CheB_Rec"/>
    <property type="match status" value="1"/>
</dbReference>
<comment type="function">
    <text evidence="3">Involved in chemotaxis. Part of a chemotaxis signal transduction system that modulates chemotaxis in response to various stimuli. Catalyzes the demethylation of specific methylglutamate residues introduced into the chemoreceptors (methyl-accepting chemotaxis proteins or MCP) by CheR. Also mediates the irreversible deamidation of specific glutamine residues to glutamic acid.</text>
</comment>
<proteinExistence type="inferred from homology"/>
<dbReference type="InterPro" id="IPR001789">
    <property type="entry name" value="Sig_transdc_resp-reg_receiver"/>
</dbReference>
<dbReference type="NCBIfam" id="NF001965">
    <property type="entry name" value="PRK00742.1"/>
    <property type="match status" value="1"/>
</dbReference>
<dbReference type="PROSITE" id="PS50122">
    <property type="entry name" value="CHEB"/>
    <property type="match status" value="1"/>
</dbReference>
<protein>
    <recommendedName>
        <fullName evidence="3">Protein-glutamate methylesterase/protein-glutamine glutaminase</fullName>
        <ecNumber evidence="3">3.1.1.61</ecNumber>
        <ecNumber evidence="3">3.5.1.44</ecNumber>
    </recommendedName>
</protein>
<evidence type="ECO:0000256" key="3">
    <source>
        <dbReference type="HAMAP-Rule" id="MF_00099"/>
    </source>
</evidence>
<feature type="region of interest" description="Disordered" evidence="6">
    <location>
        <begin position="404"/>
        <end position="435"/>
    </location>
</feature>
<dbReference type="CDD" id="cd17541">
    <property type="entry name" value="REC_CheB-like"/>
    <property type="match status" value="1"/>
</dbReference>
<evidence type="ECO:0000313" key="10">
    <source>
        <dbReference type="Proteomes" id="UP001056336"/>
    </source>
</evidence>
<evidence type="ECO:0000256" key="5">
    <source>
        <dbReference type="PROSITE-ProRule" id="PRU00169"/>
    </source>
</evidence>
<dbReference type="EC" id="3.5.1.44" evidence="3"/>
<dbReference type="InterPro" id="IPR035909">
    <property type="entry name" value="CheB_C"/>
</dbReference>
<dbReference type="Pfam" id="PF01339">
    <property type="entry name" value="CheB_methylest"/>
    <property type="match status" value="1"/>
</dbReference>
<feature type="domain" description="CheB-type methylesterase" evidence="8">
    <location>
        <begin position="209"/>
        <end position="406"/>
    </location>
</feature>
<dbReference type="Proteomes" id="UP001056336">
    <property type="component" value="Chromosome"/>
</dbReference>
<comment type="domain">
    <text evidence="3">Contains a C-terminal catalytic domain, and an N-terminal region which modulates catalytic activity.</text>
</comment>
<dbReference type="InterPro" id="IPR000673">
    <property type="entry name" value="Sig_transdc_resp-reg_Me-estase"/>
</dbReference>
<comment type="subcellular location">
    <subcellularLocation>
        <location evidence="3">Cytoplasm</location>
    </subcellularLocation>
</comment>
<dbReference type="SUPFAM" id="SSF52738">
    <property type="entry name" value="Methylesterase CheB, C-terminal domain"/>
    <property type="match status" value="1"/>
</dbReference>
<feature type="active site" evidence="3 4">
    <location>
        <position position="348"/>
    </location>
</feature>
<keyword evidence="10" id="KW-1185">Reference proteome</keyword>
<sequence>MKQARVLIVDDSVVVRRIVSEGLSADPGIEVVGIAANGQLALDKLDKLDVDVVVLDIEMPVMDGLTTLREIRKRNRRLPVIMFSTLTERGAAATLEALSAGASDYVTKPANVGSVTESRERVRAELAPKIKALAEGAAARGFASARPAAPLSTAHLLNRSRPSLLPESANGLARTAQGGATGRPGTGARGQADRLGQPSTRPLARPRTAGTGPLILAIGCSTGGPEALSSILRELPADLPVPVVVVQHMPPVFTALFAERLDKGAKLTVHEARDGMPLSPGHVYLAPGDFHLEVERSGGGAAGRVQTKLHQRAQENFCRPAVDVLFRSVARAYGAQVLALVLTGMGSDGKLGAGDIAAAGGEILVQDRASSVVWGMPGAVAEAGLAHSILPLTEIAGQLVQRMPRRPPSLPTEFSNRARAPQHHLPLHGSEETPQ</sequence>
<feature type="compositionally biased region" description="Gly residues" evidence="6">
    <location>
        <begin position="179"/>
        <end position="188"/>
    </location>
</feature>
<evidence type="ECO:0000259" key="8">
    <source>
        <dbReference type="PROSITE" id="PS50122"/>
    </source>
</evidence>
<comment type="catalytic activity">
    <reaction evidence="3">
        <text>L-glutaminyl-[protein] + H2O = L-glutamyl-[protein] + NH4(+)</text>
        <dbReference type="Rhea" id="RHEA:16441"/>
        <dbReference type="Rhea" id="RHEA-COMP:10207"/>
        <dbReference type="Rhea" id="RHEA-COMP:10208"/>
        <dbReference type="ChEBI" id="CHEBI:15377"/>
        <dbReference type="ChEBI" id="CHEBI:28938"/>
        <dbReference type="ChEBI" id="CHEBI:29973"/>
        <dbReference type="ChEBI" id="CHEBI:30011"/>
        <dbReference type="EC" id="3.5.1.44"/>
    </reaction>
</comment>
<accession>A0ABY4R3K3</accession>
<dbReference type="HAMAP" id="MF_00099">
    <property type="entry name" value="CheB_chemtxs"/>
    <property type="match status" value="1"/>
</dbReference>
<dbReference type="PANTHER" id="PTHR42872">
    <property type="entry name" value="PROTEIN-GLUTAMATE METHYLESTERASE/PROTEIN-GLUTAMINE GLUTAMINASE"/>
    <property type="match status" value="1"/>
</dbReference>
<evidence type="ECO:0000259" key="7">
    <source>
        <dbReference type="PROSITE" id="PS50110"/>
    </source>
</evidence>
<dbReference type="Gene3D" id="3.40.50.2300">
    <property type="match status" value="1"/>
</dbReference>
<dbReference type="InterPro" id="IPR011006">
    <property type="entry name" value="CheY-like_superfamily"/>
</dbReference>
<comment type="catalytic activity">
    <reaction evidence="2 3">
        <text>[protein]-L-glutamate 5-O-methyl ester + H2O = L-glutamyl-[protein] + methanol + H(+)</text>
        <dbReference type="Rhea" id="RHEA:23236"/>
        <dbReference type="Rhea" id="RHEA-COMP:10208"/>
        <dbReference type="Rhea" id="RHEA-COMP:10311"/>
        <dbReference type="ChEBI" id="CHEBI:15377"/>
        <dbReference type="ChEBI" id="CHEBI:15378"/>
        <dbReference type="ChEBI" id="CHEBI:17790"/>
        <dbReference type="ChEBI" id="CHEBI:29973"/>
        <dbReference type="ChEBI" id="CHEBI:82795"/>
        <dbReference type="EC" id="3.1.1.61"/>
    </reaction>
</comment>
<keyword evidence="3" id="KW-0963">Cytoplasm</keyword>
<evidence type="ECO:0000313" key="9">
    <source>
        <dbReference type="EMBL" id="UQX89589.1"/>
    </source>
</evidence>
<comment type="PTM">
    <text evidence="3">Phosphorylated by CheA. Phosphorylation of the N-terminal regulatory domain activates the methylesterase activity.</text>
</comment>
<keyword evidence="3 4" id="KW-0145">Chemotaxis</keyword>
<dbReference type="RefSeq" id="WP_249773485.1">
    <property type="nucleotide sequence ID" value="NZ_CP097332.1"/>
</dbReference>
<dbReference type="EMBL" id="CP097332">
    <property type="protein sequence ID" value="UQX89589.1"/>
    <property type="molecule type" value="Genomic_DNA"/>
</dbReference>
<dbReference type="InterPro" id="IPR008248">
    <property type="entry name" value="CheB-like"/>
</dbReference>
<evidence type="ECO:0000256" key="1">
    <source>
        <dbReference type="ARBA" id="ARBA00022801"/>
    </source>
</evidence>
<dbReference type="Gene3D" id="3.40.50.180">
    <property type="entry name" value="Methylesterase CheB, C-terminal domain"/>
    <property type="match status" value="1"/>
</dbReference>